<name>A0A154W8J8_9PROT</name>
<evidence type="ECO:0000259" key="2">
    <source>
        <dbReference type="Pfam" id="PF02698"/>
    </source>
</evidence>
<keyword evidence="4" id="KW-1185">Reference proteome</keyword>
<dbReference type="GO" id="GO:0043164">
    <property type="term" value="P:Gram-negative-bacterium-type cell wall biogenesis"/>
    <property type="evidence" value="ECO:0007669"/>
    <property type="project" value="TreeGrafter"/>
</dbReference>
<dbReference type="InterPro" id="IPR051599">
    <property type="entry name" value="Cell_Envelope_Assoc"/>
</dbReference>
<feature type="domain" description="DUF218" evidence="2">
    <location>
        <begin position="85"/>
        <end position="250"/>
    </location>
</feature>
<dbReference type="GO" id="GO:0005886">
    <property type="term" value="C:plasma membrane"/>
    <property type="evidence" value="ECO:0007669"/>
    <property type="project" value="TreeGrafter"/>
</dbReference>
<keyword evidence="1" id="KW-0472">Membrane</keyword>
<proteinExistence type="predicted"/>
<dbReference type="STRING" id="580166.AUP43_00960"/>
<dbReference type="InterPro" id="IPR003848">
    <property type="entry name" value="DUF218"/>
</dbReference>
<dbReference type="RefSeq" id="WP_067554121.1">
    <property type="nucleotide sequence ID" value="NZ_LPXN01000094.1"/>
</dbReference>
<protein>
    <recommendedName>
        <fullName evidence="2">DUF218 domain-containing protein</fullName>
    </recommendedName>
</protein>
<feature type="transmembrane region" description="Helical" evidence="1">
    <location>
        <begin position="43"/>
        <end position="65"/>
    </location>
</feature>
<accession>A0A154W8J8</accession>
<evidence type="ECO:0000313" key="4">
    <source>
        <dbReference type="Proteomes" id="UP000076400"/>
    </source>
</evidence>
<dbReference type="Proteomes" id="UP000076400">
    <property type="component" value="Unassembled WGS sequence"/>
</dbReference>
<dbReference type="GO" id="GO:0000270">
    <property type="term" value="P:peptidoglycan metabolic process"/>
    <property type="evidence" value="ECO:0007669"/>
    <property type="project" value="TreeGrafter"/>
</dbReference>
<gene>
    <name evidence="3" type="ORF">AUP43_00960</name>
</gene>
<keyword evidence="1" id="KW-1133">Transmembrane helix</keyword>
<dbReference type="AlphaFoldDB" id="A0A154W8J8"/>
<dbReference type="EMBL" id="LPXN01000094">
    <property type="protein sequence ID" value="KZD09783.1"/>
    <property type="molecule type" value="Genomic_DNA"/>
</dbReference>
<dbReference type="PANTHER" id="PTHR30336">
    <property type="entry name" value="INNER MEMBRANE PROTEIN, PROBABLE PERMEASE"/>
    <property type="match status" value="1"/>
</dbReference>
<dbReference type="InterPro" id="IPR014729">
    <property type="entry name" value="Rossmann-like_a/b/a_fold"/>
</dbReference>
<dbReference type="CDD" id="cd06259">
    <property type="entry name" value="YdcF-like"/>
    <property type="match status" value="1"/>
</dbReference>
<sequence length="267" mass="28054">MDDAIFIVGKLAWGVLEPGSLLLIGLAGGLACLFLGRVRLGRWFLGAVLLVGLAVTILPLGEWLLRPLEARHVPPSPLPGAIAGIMLLGGGLDPALTARRGPPALTGAGDRIVATALLARHYPATPILLLGGSGRMREQVYREAPAVAALLVALGTAPDRLVADDKSRTTRENAGSAAAFGLDAGTPDRPWLLVTSAWHMPRAMNSFAALNGSIRPYPVDYLTDPTDSHWFPGFTEGLSLLGLAMKEWLGLAAYAILPRPGESAARP</sequence>
<dbReference type="Gene3D" id="3.40.50.620">
    <property type="entry name" value="HUPs"/>
    <property type="match status" value="1"/>
</dbReference>
<feature type="transmembrane region" description="Helical" evidence="1">
    <location>
        <begin position="20"/>
        <end position="36"/>
    </location>
</feature>
<reference evidence="3 4" key="1">
    <citation type="submission" date="2015-12" db="EMBL/GenBank/DDBJ databases">
        <title>Genome sequence of Oceanibaculum pacificum MCCC 1A02656.</title>
        <authorList>
            <person name="Lu L."/>
            <person name="Lai Q."/>
            <person name="Shao Z."/>
            <person name="Qian P."/>
        </authorList>
    </citation>
    <scope>NUCLEOTIDE SEQUENCE [LARGE SCALE GENOMIC DNA]</scope>
    <source>
        <strain evidence="3 4">MCCC 1A02656</strain>
    </source>
</reference>
<organism evidence="3 4">
    <name type="scientific">Oceanibaculum pacificum</name>
    <dbReference type="NCBI Taxonomy" id="580166"/>
    <lineage>
        <taxon>Bacteria</taxon>
        <taxon>Pseudomonadati</taxon>
        <taxon>Pseudomonadota</taxon>
        <taxon>Alphaproteobacteria</taxon>
        <taxon>Rhodospirillales</taxon>
        <taxon>Oceanibaculaceae</taxon>
        <taxon>Oceanibaculum</taxon>
    </lineage>
</organism>
<evidence type="ECO:0000313" key="3">
    <source>
        <dbReference type="EMBL" id="KZD09783.1"/>
    </source>
</evidence>
<evidence type="ECO:0000256" key="1">
    <source>
        <dbReference type="SAM" id="Phobius"/>
    </source>
</evidence>
<keyword evidence="1" id="KW-0812">Transmembrane</keyword>
<comment type="caution">
    <text evidence="3">The sequence shown here is derived from an EMBL/GenBank/DDBJ whole genome shotgun (WGS) entry which is preliminary data.</text>
</comment>
<dbReference type="PANTHER" id="PTHR30336:SF4">
    <property type="entry name" value="ENVELOPE BIOGENESIS FACTOR ELYC"/>
    <property type="match status" value="1"/>
</dbReference>
<dbReference type="OrthoDB" id="9809813at2"/>
<dbReference type="Pfam" id="PF02698">
    <property type="entry name" value="DUF218"/>
    <property type="match status" value="1"/>
</dbReference>